<organism evidence="1 2">
    <name type="scientific">Lactuca saligna</name>
    <name type="common">Willowleaf lettuce</name>
    <dbReference type="NCBI Taxonomy" id="75948"/>
    <lineage>
        <taxon>Eukaryota</taxon>
        <taxon>Viridiplantae</taxon>
        <taxon>Streptophyta</taxon>
        <taxon>Embryophyta</taxon>
        <taxon>Tracheophyta</taxon>
        <taxon>Spermatophyta</taxon>
        <taxon>Magnoliopsida</taxon>
        <taxon>eudicotyledons</taxon>
        <taxon>Gunneridae</taxon>
        <taxon>Pentapetalae</taxon>
        <taxon>asterids</taxon>
        <taxon>campanulids</taxon>
        <taxon>Asterales</taxon>
        <taxon>Asteraceae</taxon>
        <taxon>Cichorioideae</taxon>
        <taxon>Cichorieae</taxon>
        <taxon>Lactucinae</taxon>
        <taxon>Lactuca</taxon>
    </lineage>
</organism>
<keyword evidence="2" id="KW-1185">Reference proteome</keyword>
<dbReference type="PANTHER" id="PTHR14859:SF0">
    <property type="entry name" value="ENDONUCLEASE_EXONUCLEASE_PHOSPHATASE FAMILY PROTEIN, EXPRESSED"/>
    <property type="match status" value="1"/>
</dbReference>
<sequence>MLSIFNKTSGDSAQSFGGRCAAVQNRKSLSKETLIRIATFNVALFSMALVVSELTEKTSSFDYGEDKQDYSSKVPSNCSVSYTNSRSKSMIDRPKSILKQSPLHSSSSMSSSETVSKQQKFAESKLIVSINLPDNEISLKRSRHLSFAIDETEEGPSSKNINSKCISRILKRKGVLRSQNSFYSKESENQRGKCYRSTKTFLEVLKELDADILALQDSSSNLGPLISCDLGFKIPISLPSILRWRNKRRKRWQNLKWMTDRLGERRTSIDQGLPPPLSLPPQADIALLNIDIDICSSFFIEPKILLPPKSNVFTLDVNEDY</sequence>
<reference evidence="1" key="1">
    <citation type="submission" date="2023-04" db="EMBL/GenBank/DDBJ databases">
        <authorList>
            <person name="Vijverberg K."/>
            <person name="Xiong W."/>
            <person name="Schranz E."/>
        </authorList>
    </citation>
    <scope>NUCLEOTIDE SEQUENCE</scope>
</reference>
<dbReference type="GO" id="GO:0005783">
    <property type="term" value="C:endoplasmic reticulum"/>
    <property type="evidence" value="ECO:0007669"/>
    <property type="project" value="TreeGrafter"/>
</dbReference>
<dbReference type="InterPro" id="IPR051916">
    <property type="entry name" value="GPI-anchor_lipid_remodeler"/>
</dbReference>
<dbReference type="GO" id="GO:0006506">
    <property type="term" value="P:GPI anchor biosynthetic process"/>
    <property type="evidence" value="ECO:0007669"/>
    <property type="project" value="TreeGrafter"/>
</dbReference>
<dbReference type="GO" id="GO:0016020">
    <property type="term" value="C:membrane"/>
    <property type="evidence" value="ECO:0007669"/>
    <property type="project" value="GOC"/>
</dbReference>
<dbReference type="Proteomes" id="UP001177003">
    <property type="component" value="Chromosome 3"/>
</dbReference>
<evidence type="ECO:0000313" key="2">
    <source>
        <dbReference type="Proteomes" id="UP001177003"/>
    </source>
</evidence>
<protein>
    <submittedName>
        <fullName evidence="1">Uncharacterized protein</fullName>
    </submittedName>
</protein>
<evidence type="ECO:0000313" key="1">
    <source>
        <dbReference type="EMBL" id="CAI9277085.1"/>
    </source>
</evidence>
<dbReference type="AlphaFoldDB" id="A0AA35YN37"/>
<dbReference type="PANTHER" id="PTHR14859">
    <property type="entry name" value="CALCOFLUOR WHITE HYPERSENSITIVE PROTEIN PRECURSOR"/>
    <property type="match status" value="1"/>
</dbReference>
<name>A0AA35YN37_LACSI</name>
<dbReference type="EMBL" id="OX465079">
    <property type="protein sequence ID" value="CAI9277085.1"/>
    <property type="molecule type" value="Genomic_DNA"/>
</dbReference>
<gene>
    <name evidence="1" type="ORF">LSALG_LOCUS17029</name>
</gene>
<accession>A0AA35YN37</accession>
<proteinExistence type="predicted"/>